<protein>
    <submittedName>
        <fullName evidence="3">Uncharacterized protein</fullName>
    </submittedName>
</protein>
<name>A0ABU8GXT5_9SPHN</name>
<organism evidence="3 4">
    <name type="scientific">Sphingomonas kyungheensis</name>
    <dbReference type="NCBI Taxonomy" id="1069987"/>
    <lineage>
        <taxon>Bacteria</taxon>
        <taxon>Pseudomonadati</taxon>
        <taxon>Pseudomonadota</taxon>
        <taxon>Alphaproteobacteria</taxon>
        <taxon>Sphingomonadales</taxon>
        <taxon>Sphingomonadaceae</taxon>
        <taxon>Sphingomonas</taxon>
    </lineage>
</organism>
<gene>
    <name evidence="3" type="ORF">V8201_01195</name>
</gene>
<keyword evidence="2" id="KW-1133">Transmembrane helix</keyword>
<accession>A0ABU8GXT5</accession>
<feature type="compositionally biased region" description="Pro residues" evidence="1">
    <location>
        <begin position="45"/>
        <end position="58"/>
    </location>
</feature>
<evidence type="ECO:0000256" key="1">
    <source>
        <dbReference type="SAM" id="MobiDB-lite"/>
    </source>
</evidence>
<keyword evidence="2" id="KW-0812">Transmembrane</keyword>
<feature type="transmembrane region" description="Helical" evidence="2">
    <location>
        <begin position="5"/>
        <end position="23"/>
    </location>
</feature>
<comment type="caution">
    <text evidence="3">The sequence shown here is derived from an EMBL/GenBank/DDBJ whole genome shotgun (WGS) entry which is preliminary data.</text>
</comment>
<proteinExistence type="predicted"/>
<feature type="region of interest" description="Disordered" evidence="1">
    <location>
        <begin position="45"/>
        <end position="77"/>
    </location>
</feature>
<dbReference type="RefSeq" id="WP_336544278.1">
    <property type="nucleotide sequence ID" value="NZ_JBBBDM010000001.1"/>
</dbReference>
<keyword evidence="4" id="KW-1185">Reference proteome</keyword>
<evidence type="ECO:0000313" key="4">
    <source>
        <dbReference type="Proteomes" id="UP001367771"/>
    </source>
</evidence>
<dbReference type="EMBL" id="JBBBDM010000001">
    <property type="protein sequence ID" value="MEI5685686.1"/>
    <property type="molecule type" value="Genomic_DNA"/>
</dbReference>
<evidence type="ECO:0000256" key="2">
    <source>
        <dbReference type="SAM" id="Phobius"/>
    </source>
</evidence>
<sequence length="200" mass="21032">MAKRIWAVLFGVVAVAMIVWWVGRRQAIPVTPPPADTGVRVVRVGPPPQPSQPQPLPTRMPHAAPAPLAVPPNPGAGDDPVAQLIPPAGSDPAQLHARFRAEPRDPAWAARNEAGLRNALADVPQIGGGNALAVRCATRLCEVSGTMTPGLPEADGNRTMQALQGDALSRRAATLGLDGRMTSFGSSNGRPTFLLIYTRK</sequence>
<reference evidence="3 4" key="1">
    <citation type="journal article" date="2013" name="Int. J. Syst. Evol. Microbiol.">
        <title>Sphingomonas kyungheensis sp. nov., a bacterium with ginsenoside-converting activity isolated from soil of a ginseng field.</title>
        <authorList>
            <person name="Son H.M."/>
            <person name="Yang J.E."/>
            <person name="Park Y."/>
            <person name="Han C.K."/>
            <person name="Kim S.G."/>
            <person name="Kook M."/>
            <person name="Yi T.H."/>
        </authorList>
    </citation>
    <scope>NUCLEOTIDE SEQUENCE [LARGE SCALE GENOMIC DNA]</scope>
    <source>
        <strain evidence="3 4">LMG 26582</strain>
    </source>
</reference>
<evidence type="ECO:0000313" key="3">
    <source>
        <dbReference type="EMBL" id="MEI5685686.1"/>
    </source>
</evidence>
<dbReference type="Proteomes" id="UP001367771">
    <property type="component" value="Unassembled WGS sequence"/>
</dbReference>
<keyword evidence="2" id="KW-0472">Membrane</keyword>